<dbReference type="Proteomes" id="UP000565441">
    <property type="component" value="Unassembled WGS sequence"/>
</dbReference>
<protein>
    <recommendedName>
        <fullName evidence="3">F-box domain-containing protein</fullName>
    </recommendedName>
</protein>
<dbReference type="OrthoDB" id="2788229at2759"/>
<evidence type="ECO:0000313" key="1">
    <source>
        <dbReference type="EMBL" id="KAF5381600.1"/>
    </source>
</evidence>
<gene>
    <name evidence="1" type="ORF">D9615_005424</name>
</gene>
<dbReference type="AlphaFoldDB" id="A0A8H5HEM7"/>
<name>A0A8H5HEM7_9AGAR</name>
<reference evidence="1 2" key="1">
    <citation type="journal article" date="2020" name="ISME J.">
        <title>Uncovering the hidden diversity of litter-decomposition mechanisms in mushroom-forming fungi.</title>
        <authorList>
            <person name="Floudas D."/>
            <person name="Bentzer J."/>
            <person name="Ahren D."/>
            <person name="Johansson T."/>
            <person name="Persson P."/>
            <person name="Tunlid A."/>
        </authorList>
    </citation>
    <scope>NUCLEOTIDE SEQUENCE [LARGE SCALE GENOMIC DNA]</scope>
    <source>
        <strain evidence="1 2">CBS 661.87</strain>
    </source>
</reference>
<organism evidence="1 2">
    <name type="scientific">Tricholomella constricta</name>
    <dbReference type="NCBI Taxonomy" id="117010"/>
    <lineage>
        <taxon>Eukaryota</taxon>
        <taxon>Fungi</taxon>
        <taxon>Dikarya</taxon>
        <taxon>Basidiomycota</taxon>
        <taxon>Agaricomycotina</taxon>
        <taxon>Agaricomycetes</taxon>
        <taxon>Agaricomycetidae</taxon>
        <taxon>Agaricales</taxon>
        <taxon>Tricholomatineae</taxon>
        <taxon>Lyophyllaceae</taxon>
        <taxon>Tricholomella</taxon>
    </lineage>
</organism>
<evidence type="ECO:0008006" key="3">
    <source>
        <dbReference type="Google" id="ProtNLM"/>
    </source>
</evidence>
<accession>A0A8H5HEM7</accession>
<proteinExistence type="predicted"/>
<comment type="caution">
    <text evidence="1">The sequence shown here is derived from an EMBL/GenBank/DDBJ whole genome shotgun (WGS) entry which is preliminary data.</text>
</comment>
<dbReference type="EMBL" id="JAACJP010000010">
    <property type="protein sequence ID" value="KAF5381600.1"/>
    <property type="molecule type" value="Genomic_DNA"/>
</dbReference>
<sequence>MHMSPIQPIPPDLVDQIIDHCHADKATLRILSRVCKTWKPASRYHLFSSIRLDPLNLTPFLRLLKTPSSASSIGPLVTHLDLETDYNLPLFIRAIPSLSKHLPQVRSLRLEIRNEEEIFEWKYGIRSPPRARQDLTGVFLGIFPTITLLELWITCDTLLEVVGLSTSFPSLESLALSVHLTCESHSALEQDAATAPLASGLFSAEPSRLRKLTLMRAEPYVIRWLLRHQPLPRPSRLSMEISFMTNADISNTGRFLRGAGGDLQHLSLKSAESIYLLYEHIELSNHDNLRSLAVHVWMYAVPVMIYLLSSLSSTVLEELDFAAWESEDDGEDGRCWAKLNALLSGPRFVKLRRVTVDVNEERSVDLAERLSDIYLRGIMHFRNQRGVVYSLSA</sequence>
<keyword evidence="2" id="KW-1185">Reference proteome</keyword>
<evidence type="ECO:0000313" key="2">
    <source>
        <dbReference type="Proteomes" id="UP000565441"/>
    </source>
</evidence>